<feature type="domain" description="Laminin EGF-like" evidence="15">
    <location>
        <begin position="791"/>
        <end position="838"/>
    </location>
</feature>
<dbReference type="PROSITE" id="PS01248">
    <property type="entry name" value="EGF_LAM_1"/>
    <property type="match status" value="2"/>
</dbReference>
<evidence type="ECO:0000256" key="9">
    <source>
        <dbReference type="ARBA" id="ARBA00023157"/>
    </source>
</evidence>
<dbReference type="InterPro" id="IPR056558">
    <property type="entry name" value="LAMB1-4_helical"/>
</dbReference>
<evidence type="ECO:0000259" key="15">
    <source>
        <dbReference type="PROSITE" id="PS50027"/>
    </source>
</evidence>
<feature type="domain" description="Laminin EGF-like" evidence="15">
    <location>
        <begin position="745"/>
        <end position="790"/>
    </location>
</feature>
<feature type="disulfide bond" evidence="12">
    <location>
        <begin position="1009"/>
        <end position="1026"/>
    </location>
</feature>
<dbReference type="PRINTS" id="PR00011">
    <property type="entry name" value="EGFLAMININ"/>
</dbReference>
<feature type="disulfide bond" evidence="12">
    <location>
        <begin position="1028"/>
        <end position="1037"/>
    </location>
</feature>
<dbReference type="Gene3D" id="2.60.120.260">
    <property type="entry name" value="Galactose-binding domain-like"/>
    <property type="match status" value="2"/>
</dbReference>
<dbReference type="Pfam" id="PF24999">
    <property type="entry name" value="LAMB4"/>
    <property type="match status" value="1"/>
</dbReference>
<keyword evidence="9 12" id="KW-1015">Disulfide bond</keyword>
<feature type="disulfide bond" evidence="12">
    <location>
        <begin position="745"/>
        <end position="757"/>
    </location>
</feature>
<keyword evidence="5" id="KW-0677">Repeat</keyword>
<dbReference type="Pfam" id="PF00053">
    <property type="entry name" value="EGF_laminin"/>
    <property type="match status" value="8"/>
</dbReference>
<dbReference type="FunFam" id="2.10.25.10:FF:000209">
    <property type="entry name" value="Laminin subunit alpha 5"/>
    <property type="match status" value="1"/>
</dbReference>
<feature type="disulfide bond" evidence="12">
    <location>
        <begin position="747"/>
        <end position="764"/>
    </location>
</feature>
<dbReference type="GO" id="GO:0005604">
    <property type="term" value="C:basement membrane"/>
    <property type="evidence" value="ECO:0007669"/>
    <property type="project" value="UniProtKB-SubCell"/>
</dbReference>
<proteinExistence type="predicted"/>
<feature type="domain" description="Laminin IV type B" evidence="16">
    <location>
        <begin position="421"/>
        <end position="691"/>
    </location>
</feature>
<evidence type="ECO:0000256" key="10">
    <source>
        <dbReference type="ARBA" id="ARBA00023180"/>
    </source>
</evidence>
<dbReference type="Gene3D" id="2.10.25.10">
    <property type="entry name" value="Laminin"/>
    <property type="match status" value="10"/>
</dbReference>
<dbReference type="PANTHER" id="PTHR10574">
    <property type="entry name" value="NETRIN/LAMININ-RELATED"/>
    <property type="match status" value="1"/>
</dbReference>
<feature type="disulfide bond" evidence="12">
    <location>
        <begin position="922"/>
        <end position="931"/>
    </location>
</feature>
<feature type="domain" description="Laminin EGF-like" evidence="15">
    <location>
        <begin position="950"/>
        <end position="1006"/>
    </location>
</feature>
<evidence type="ECO:0000256" key="11">
    <source>
        <dbReference type="ARBA" id="ARBA00023292"/>
    </source>
</evidence>
<dbReference type="SUPFAM" id="SSF57196">
    <property type="entry name" value="EGF/Laminin"/>
    <property type="match status" value="10"/>
</dbReference>
<feature type="domain" description="Laminin N-terminal" evidence="17">
    <location>
        <begin position="25"/>
        <end position="299"/>
    </location>
</feature>
<reference evidence="18 19" key="1">
    <citation type="submission" date="2024-09" db="EMBL/GenBank/DDBJ databases">
        <title>A chromosome-level genome assembly of Gray's grenadier anchovy, Coilia grayii.</title>
        <authorList>
            <person name="Fu Z."/>
        </authorList>
    </citation>
    <scope>NUCLEOTIDE SEQUENCE [LARGE SCALE GENOMIC DNA]</scope>
    <source>
        <strain evidence="18">G4</strain>
        <tissue evidence="18">Muscle</tissue>
    </source>
</reference>
<dbReference type="InterPro" id="IPR056863">
    <property type="entry name" value="LMN_ATRN_NET-like_EGF"/>
</dbReference>
<dbReference type="Proteomes" id="UP001591681">
    <property type="component" value="Unassembled WGS sequence"/>
</dbReference>
<feature type="disulfide bond" evidence="12">
    <location>
        <begin position="1088"/>
        <end position="1102"/>
    </location>
</feature>
<feature type="signal peptide" evidence="14">
    <location>
        <begin position="1"/>
        <end position="20"/>
    </location>
</feature>
<comment type="caution">
    <text evidence="12">Lacks conserved residue(s) required for the propagation of feature annotation.</text>
</comment>
<evidence type="ECO:0000259" key="16">
    <source>
        <dbReference type="PROSITE" id="PS51116"/>
    </source>
</evidence>
<dbReference type="InterPro" id="IPR056860">
    <property type="entry name" value="LAMB4_dom"/>
</dbReference>
<dbReference type="Pfam" id="PF23219">
    <property type="entry name" value="LAMB1"/>
    <property type="match status" value="1"/>
</dbReference>
<evidence type="ECO:0000313" key="18">
    <source>
        <dbReference type="EMBL" id="KAL2093324.1"/>
    </source>
</evidence>
<feature type="domain" description="Laminin EGF-like" evidence="15">
    <location>
        <begin position="697"/>
        <end position="744"/>
    </location>
</feature>
<keyword evidence="7" id="KW-0130">Cell adhesion</keyword>
<dbReference type="PROSITE" id="PS51117">
    <property type="entry name" value="LAMININ_NTER"/>
    <property type="match status" value="1"/>
</dbReference>
<evidence type="ECO:0000256" key="1">
    <source>
        <dbReference type="ARBA" id="ARBA00004302"/>
    </source>
</evidence>
<dbReference type="InterPro" id="IPR013015">
    <property type="entry name" value="Laminin_IV_B"/>
</dbReference>
<dbReference type="SMART" id="SM00181">
    <property type="entry name" value="EGF"/>
    <property type="match status" value="5"/>
</dbReference>
<keyword evidence="2" id="KW-0964">Secreted</keyword>
<comment type="caution">
    <text evidence="18">The sequence shown here is derived from an EMBL/GenBank/DDBJ whole genome shotgun (WGS) entry which is preliminary data.</text>
</comment>
<dbReference type="FunFam" id="2.10.25.10:FF:000130">
    <property type="entry name" value="Laminin subunit beta 1"/>
    <property type="match status" value="1"/>
</dbReference>
<evidence type="ECO:0000256" key="3">
    <source>
        <dbReference type="ARBA" id="ARBA00022530"/>
    </source>
</evidence>
<dbReference type="Pfam" id="PF00055">
    <property type="entry name" value="Laminin_N"/>
    <property type="match status" value="1"/>
</dbReference>
<evidence type="ECO:0000256" key="5">
    <source>
        <dbReference type="ARBA" id="ARBA00022737"/>
    </source>
</evidence>
<evidence type="ECO:0000259" key="17">
    <source>
        <dbReference type="PROSITE" id="PS51117"/>
    </source>
</evidence>
<feature type="domain" description="Laminin EGF-like" evidence="15">
    <location>
        <begin position="898"/>
        <end position="949"/>
    </location>
</feature>
<dbReference type="InterPro" id="IPR008211">
    <property type="entry name" value="Laminin_N"/>
</dbReference>
<dbReference type="InterPro" id="IPR000742">
    <property type="entry name" value="EGF"/>
</dbReference>
<accession>A0ABD1K2G3</accession>
<keyword evidence="19" id="KW-1185">Reference proteome</keyword>
<comment type="subcellular location">
    <subcellularLocation>
        <location evidence="1">Secreted</location>
        <location evidence="1">Extracellular space</location>
        <location evidence="1">Extracellular matrix</location>
        <location evidence="1">Basement membrane</location>
    </subcellularLocation>
</comment>
<dbReference type="SMART" id="SM00136">
    <property type="entry name" value="LamNT"/>
    <property type="match status" value="1"/>
</dbReference>
<keyword evidence="4 14" id="KW-0732">Signal</keyword>
<evidence type="ECO:0000256" key="6">
    <source>
        <dbReference type="ARBA" id="ARBA00022869"/>
    </source>
</evidence>
<feature type="domain" description="Laminin EGF-like" evidence="15">
    <location>
        <begin position="1055"/>
        <end position="1104"/>
    </location>
</feature>
<dbReference type="SUPFAM" id="SSF58104">
    <property type="entry name" value="Methyl-accepting chemotaxis protein (MCP) signaling domain"/>
    <property type="match status" value="1"/>
</dbReference>
<dbReference type="FunFam" id="2.10.25.10:FF:000135">
    <property type="entry name" value="Laminin subunit beta 4"/>
    <property type="match status" value="1"/>
</dbReference>
<dbReference type="FunFam" id="2.10.25.10:FF:000065">
    <property type="entry name" value="Laminin subunit beta 1"/>
    <property type="match status" value="1"/>
</dbReference>
<keyword evidence="8 13" id="KW-0175">Coiled coil</keyword>
<feature type="disulfide bond" evidence="12">
    <location>
        <begin position="979"/>
        <end position="988"/>
    </location>
</feature>
<evidence type="ECO:0000256" key="8">
    <source>
        <dbReference type="ARBA" id="ARBA00023054"/>
    </source>
</evidence>
<feature type="disulfide bond" evidence="12">
    <location>
        <begin position="308"/>
        <end position="317"/>
    </location>
</feature>
<feature type="domain" description="Laminin EGF-like" evidence="15">
    <location>
        <begin position="278"/>
        <end position="340"/>
    </location>
</feature>
<feature type="disulfide bond" evidence="12">
    <location>
        <begin position="697"/>
        <end position="709"/>
    </location>
</feature>
<feature type="chain" id="PRO_5044825438" evidence="14">
    <location>
        <begin position="21"/>
        <end position="1679"/>
    </location>
</feature>
<feature type="disulfide bond" evidence="12">
    <location>
        <begin position="1076"/>
        <end position="1085"/>
    </location>
</feature>
<feature type="disulfide bond" evidence="12">
    <location>
        <begin position="1057"/>
        <end position="1074"/>
    </location>
</feature>
<evidence type="ECO:0000256" key="7">
    <source>
        <dbReference type="ARBA" id="ARBA00022889"/>
    </source>
</evidence>
<feature type="disulfide bond" evidence="12">
    <location>
        <begin position="1007"/>
        <end position="1019"/>
    </location>
</feature>
<keyword evidence="11 12" id="KW-0424">Laminin EGF-like domain</keyword>
<sequence length="1679" mass="185530">MITLGSILFLLTCFATPLLCQDECHDNSCHPQLGDLMVGRSAQLSATSTCGLAGPQNYCILGYLEGEQKCFLCDSRNPYNRYHNPNSHRIENVITAFEGSERKMKWWQSENGVHRVSIRLDLETVFQFSHLVLTFKSFRPAAMLVERSKDFGQTWKVFRYFAEDCPTSFPGVSEGDAESLQDVICESRYSGPEPSTDGELITMTNLRVNFTRLLTLGDTLLTRRRRNPQDKYYYALYEMVVRGSCFCNGHASQCMPVDNARGDVFSEPGMVSEGPVGCNCHGHSETCHFNMERFLASGEVSGGVCEDCRNNRVGAQCEQCQPYFYLDPSKAAEDPDACIRESPSARSDTLVRLSFFVRVTYSAVSPHHTLVTRSQASASVRVLQQDLTVTSVWCSGDDGQCQCRPNMVGLRCTEPAPGHYLAPLDYYIYEAEDAALLVSSASSLVNLPTAPPTTPELPKCEQYYREQGYDFILVDGQYVLTKREKRAARERRQDQPAPALQVVPREYHPEFPVTWTGPGFMRAQQGAILRFTVNNIPASLQYHLVIHYEPESPDDWIATVRIVPSGSLDFGRCQNDPSAEMDLTLPGSKRVAILEDTVCLEAGVPYSVDVALRKASNPESPSDIYILIDSLGLIPQVDSPEGGGSGPDSGIGSSCAAAPEELQQYRCVELKASTPPEQCQGLLSSLSALVHNGAIPCSCDAQGAYRNTCTKFGGQCDCKPNVIGRCCDSCAPLTYGFGPNGCTPCDCESRGSTAEACDGTTGQCPCRPEVTGQHCDQCLPGHYDFPQCAPCQCNGLADLCDPVTGACLDCREYSTGHNCDRCLPGYYGDPVFREPCEACTCPDVEDSGRYFALSCSKNDDTDSLTCDCFRGHEGARCDSCAPGFYGDLSLPGAHCEECRCNNNTDPEDAHACDSLTGTCLRCLHNTQGAFCDSCKPGYYGDALVQDCKECSCDRRGTEVTLCPLDSPCFCDQETGQCPCRTGVAGALCNECDDGYWNLDGDSGCQPCQCDPDHSVSHICDKITGQCPCLPEYGGQQCFECAENYFGNPDIQCLYCDCNMEGTLRPACDVDTGECRCRPGVMGILCDECAPGHEAIFPECPPCHPCSLLWAANVTDVNKAAEKMQSLIPKPGDVMKPGMGQRWQRVLDLQSRLESALNMTGDTQLELDEMEDLLSRVLKLKDSIDPSAIIIDPTTLINTEIDNIKLDFQKLIDKLIDKTKEVPITDPKALNDSMEEIRKHYKSFLDNEERIKDSEDKLDESRDTRQKTKLELSKCQGGDWDTLDKKVKALNVIKLNENVCGAPGDADCSEAQCGGALCKTDAQERKCGGPECKGSVPLSHNSTDIAEKTESDIIDLLHKLRDSAIKINEARDMNEDIKDKTVKMKQKISDSKNKFEKEKNETKDLIKKVKDYLTDEMVNPEDIEQVARAVLAIQLPASPDEIQTMIQNIHDLLANFTNFQEDLEGLKEKAKTAEELLEQAKDIKNRTKGIDVSDIRKTLAEAEKIQDKVTEDLEAAKTNTDNATATVKEAERKLDNMEPVLNSTLKDMLDEIAALKNKTEMNRAQAEEAKAAADAALQNATDLNQDIKEVTDLFETLKDKSNNQTVNDEVQERLKNITAEVESMAKDVEEKMKKIEDLENRLRDVIKNKEDKEKLVAQLLDEVTELKSYIIKKAESYQCS</sequence>
<evidence type="ECO:0000256" key="13">
    <source>
        <dbReference type="SAM" id="Coils"/>
    </source>
</evidence>
<dbReference type="InterPro" id="IPR002049">
    <property type="entry name" value="LE_dom"/>
</dbReference>
<feature type="disulfide bond" evidence="12">
    <location>
        <begin position="1055"/>
        <end position="1067"/>
    </location>
</feature>
<keyword evidence="3" id="KW-0272">Extracellular matrix</keyword>
<dbReference type="PROSITE" id="PS51116">
    <property type="entry name" value="LAMININ_IVB"/>
    <property type="match status" value="1"/>
</dbReference>
<feature type="coiled-coil region" evidence="13">
    <location>
        <begin position="1448"/>
        <end position="1661"/>
    </location>
</feature>
<evidence type="ECO:0000256" key="12">
    <source>
        <dbReference type="PROSITE-ProRule" id="PRU00460"/>
    </source>
</evidence>
<dbReference type="SMART" id="SM00180">
    <property type="entry name" value="EGF_Lam"/>
    <property type="match status" value="10"/>
</dbReference>
<evidence type="ECO:0000256" key="14">
    <source>
        <dbReference type="SAM" id="SignalP"/>
    </source>
</evidence>
<feature type="disulfide bond" evidence="12">
    <location>
        <begin position="699"/>
        <end position="716"/>
    </location>
</feature>
<keyword evidence="6" id="KW-0084">Basement membrane</keyword>
<dbReference type="PROSITE" id="PS50027">
    <property type="entry name" value="EGF_LAM_2"/>
    <property type="match status" value="8"/>
</dbReference>
<dbReference type="CDD" id="cd00055">
    <property type="entry name" value="EGF_Lam"/>
    <property type="match status" value="10"/>
</dbReference>
<evidence type="ECO:0000256" key="2">
    <source>
        <dbReference type="ARBA" id="ARBA00022525"/>
    </source>
</evidence>
<gene>
    <name evidence="18" type="ORF">ACEWY4_010636</name>
</gene>
<feature type="disulfide bond" evidence="12">
    <location>
        <begin position="810"/>
        <end position="819"/>
    </location>
</feature>
<feature type="domain" description="Laminin EGF-like" evidence="15">
    <location>
        <begin position="1007"/>
        <end position="1054"/>
    </location>
</feature>
<dbReference type="Pfam" id="PF21199">
    <property type="entry name" value="LAMININ_IV_B"/>
    <property type="match status" value="1"/>
</dbReference>
<keyword evidence="10" id="KW-0325">Glycoprotein</keyword>
<name>A0ABD1K2G3_9TELE</name>
<feature type="disulfide bond" evidence="12">
    <location>
        <begin position="718"/>
        <end position="727"/>
    </location>
</feature>
<dbReference type="Pfam" id="PF24973">
    <property type="entry name" value="EGF_LMN_ATRN"/>
    <property type="match status" value="2"/>
</dbReference>
<dbReference type="FunFam" id="2.10.25.10:FF:000188">
    <property type="entry name" value="Laminin subunit gamma 2"/>
    <property type="match status" value="1"/>
</dbReference>
<evidence type="ECO:0000313" key="19">
    <source>
        <dbReference type="Proteomes" id="UP001591681"/>
    </source>
</evidence>
<feature type="disulfide bond" evidence="12">
    <location>
        <begin position="766"/>
        <end position="775"/>
    </location>
</feature>
<feature type="disulfide bond" evidence="12">
    <location>
        <begin position="822"/>
        <end position="836"/>
    </location>
</feature>
<dbReference type="GO" id="GO:0007155">
    <property type="term" value="P:cell adhesion"/>
    <property type="evidence" value="ECO:0007669"/>
    <property type="project" value="UniProtKB-KW"/>
</dbReference>
<dbReference type="EMBL" id="JBHFQA010000009">
    <property type="protein sequence ID" value="KAL2093324.1"/>
    <property type="molecule type" value="Genomic_DNA"/>
</dbReference>
<dbReference type="InterPro" id="IPR050440">
    <property type="entry name" value="Laminin/Netrin_ECM"/>
</dbReference>
<dbReference type="PANTHER" id="PTHR10574:SF279">
    <property type="entry name" value="LAMININ SUBUNIT BETA 4"/>
    <property type="match status" value="1"/>
</dbReference>
<protein>
    <submittedName>
        <fullName evidence="18">Uncharacterized protein</fullName>
    </submittedName>
</protein>
<evidence type="ECO:0000256" key="4">
    <source>
        <dbReference type="ARBA" id="ARBA00022729"/>
    </source>
</evidence>
<organism evidence="18 19">
    <name type="scientific">Coilia grayii</name>
    <name type="common">Gray's grenadier anchovy</name>
    <dbReference type="NCBI Taxonomy" id="363190"/>
    <lineage>
        <taxon>Eukaryota</taxon>
        <taxon>Metazoa</taxon>
        <taxon>Chordata</taxon>
        <taxon>Craniata</taxon>
        <taxon>Vertebrata</taxon>
        <taxon>Euteleostomi</taxon>
        <taxon>Actinopterygii</taxon>
        <taxon>Neopterygii</taxon>
        <taxon>Teleostei</taxon>
        <taxon>Clupei</taxon>
        <taxon>Clupeiformes</taxon>
        <taxon>Clupeoidei</taxon>
        <taxon>Engraulidae</taxon>
        <taxon>Coilinae</taxon>
        <taxon>Coilia</taxon>
    </lineage>
</organism>